<dbReference type="InterPro" id="IPR011333">
    <property type="entry name" value="SKP1/BTB/POZ_sf"/>
</dbReference>
<dbReference type="EMBL" id="SEYY01001416">
    <property type="protein sequence ID" value="KAB7505306.1"/>
    <property type="molecule type" value="Genomic_DNA"/>
</dbReference>
<dbReference type="AlphaFoldDB" id="A0A5N5TF57"/>
<reference evidence="7 8" key="1">
    <citation type="journal article" date="2019" name="PLoS Biol.">
        <title>Sex chromosomes control vertical transmission of feminizing Wolbachia symbionts in an isopod.</title>
        <authorList>
            <person name="Becking T."/>
            <person name="Chebbi M.A."/>
            <person name="Giraud I."/>
            <person name="Moumen B."/>
            <person name="Laverre T."/>
            <person name="Caubet Y."/>
            <person name="Peccoud J."/>
            <person name="Gilbert C."/>
            <person name="Cordaux R."/>
        </authorList>
    </citation>
    <scope>NUCLEOTIDE SEQUENCE [LARGE SCALE GENOMIC DNA]</scope>
    <source>
        <strain evidence="7">ANa2</strain>
        <tissue evidence="7">Whole body excluding digestive tract and cuticle</tissue>
    </source>
</reference>
<dbReference type="InterPro" id="IPR051095">
    <property type="entry name" value="Dros_DevTransReg"/>
</dbReference>
<dbReference type="SMART" id="SM00225">
    <property type="entry name" value="BTB"/>
    <property type="match status" value="1"/>
</dbReference>
<dbReference type="GO" id="GO:0048813">
    <property type="term" value="P:dendrite morphogenesis"/>
    <property type="evidence" value="ECO:0007669"/>
    <property type="project" value="UniProtKB-ARBA"/>
</dbReference>
<dbReference type="GO" id="GO:0007464">
    <property type="term" value="P:R3/R4 cell fate commitment"/>
    <property type="evidence" value="ECO:0007669"/>
    <property type="project" value="UniProtKB-ARBA"/>
</dbReference>
<evidence type="ECO:0000256" key="2">
    <source>
        <dbReference type="ARBA" id="ARBA00022782"/>
    </source>
</evidence>
<evidence type="ECO:0000313" key="8">
    <source>
        <dbReference type="Proteomes" id="UP000326759"/>
    </source>
</evidence>
<comment type="function">
    <text evidence="5">Putative transcription factor required for axon growth and guidance in the central and peripheral nervous systems. Repels CNS axons away from the midline by promoting the expression of the midline repellent sli and its receptor robo.</text>
</comment>
<dbReference type="GO" id="GO:0007526">
    <property type="term" value="P:larval somatic muscle development"/>
    <property type="evidence" value="ECO:0007669"/>
    <property type="project" value="UniProtKB-ARBA"/>
</dbReference>
<keyword evidence="8" id="KW-1185">Reference proteome</keyword>
<organism evidence="7 8">
    <name type="scientific">Armadillidium nasatum</name>
    <dbReference type="NCBI Taxonomy" id="96803"/>
    <lineage>
        <taxon>Eukaryota</taxon>
        <taxon>Metazoa</taxon>
        <taxon>Ecdysozoa</taxon>
        <taxon>Arthropoda</taxon>
        <taxon>Crustacea</taxon>
        <taxon>Multicrustacea</taxon>
        <taxon>Malacostraca</taxon>
        <taxon>Eumalacostraca</taxon>
        <taxon>Peracarida</taxon>
        <taxon>Isopoda</taxon>
        <taxon>Oniscidea</taxon>
        <taxon>Crinocheta</taxon>
        <taxon>Armadillidiidae</taxon>
        <taxon>Armadillidium</taxon>
    </lineage>
</organism>
<dbReference type="Proteomes" id="UP000326759">
    <property type="component" value="Unassembled WGS sequence"/>
</dbReference>
<dbReference type="InterPro" id="IPR000210">
    <property type="entry name" value="BTB/POZ_dom"/>
</dbReference>
<dbReference type="GO" id="GO:0006357">
    <property type="term" value="P:regulation of transcription by RNA polymerase II"/>
    <property type="evidence" value="ECO:0007669"/>
    <property type="project" value="TreeGrafter"/>
</dbReference>
<dbReference type="GO" id="GO:0016199">
    <property type="term" value="P:axon midline choice point recognition"/>
    <property type="evidence" value="ECO:0007669"/>
    <property type="project" value="UniProtKB-ARBA"/>
</dbReference>
<protein>
    <submittedName>
        <fullName evidence="7">Longitudinals lacking protein-like</fullName>
    </submittedName>
</protein>
<dbReference type="PANTHER" id="PTHR23110:SF111">
    <property type="entry name" value="LONGITUDINALS LACKING PROTEIN, ISOFORMS F_I_K_T"/>
    <property type="match status" value="1"/>
</dbReference>
<evidence type="ECO:0000256" key="1">
    <source>
        <dbReference type="ARBA" id="ARBA00022473"/>
    </source>
</evidence>
<sequence>MESELLSLKWNNHRTTFLHVIGTLRSKASYTDATLACDGKFYPVHKLVLSTCSEYFGAIFERTPCKSPVIVLKDIECKNLEFLLDYMYIGEVNVRQNELAALIKAAECLKIKGLAVPDEEPSV</sequence>
<feature type="domain" description="BTB" evidence="6">
    <location>
        <begin position="31"/>
        <end position="96"/>
    </location>
</feature>
<dbReference type="Pfam" id="PF00651">
    <property type="entry name" value="BTB"/>
    <property type="match status" value="1"/>
</dbReference>
<comment type="caution">
    <text evidence="7">The sequence shown here is derived from an EMBL/GenBank/DDBJ whole genome shotgun (WGS) entry which is preliminary data.</text>
</comment>
<dbReference type="OrthoDB" id="6331085at2759"/>
<evidence type="ECO:0000259" key="6">
    <source>
        <dbReference type="PROSITE" id="PS50097"/>
    </source>
</evidence>
<evidence type="ECO:0000256" key="4">
    <source>
        <dbReference type="ARBA" id="ARBA00023242"/>
    </source>
</evidence>
<proteinExistence type="predicted"/>
<dbReference type="SUPFAM" id="SSF54695">
    <property type="entry name" value="POZ domain"/>
    <property type="match status" value="1"/>
</dbReference>
<accession>A0A5N5TF57</accession>
<name>A0A5N5TF57_9CRUS</name>
<keyword evidence="3" id="KW-0524">Neurogenesis</keyword>
<keyword evidence="2" id="KW-0221">Differentiation</keyword>
<dbReference type="PROSITE" id="PS50097">
    <property type="entry name" value="BTB"/>
    <property type="match status" value="1"/>
</dbReference>
<gene>
    <name evidence="7" type="primary">lolal_7</name>
    <name evidence="7" type="ORF">Anas_05981</name>
</gene>
<evidence type="ECO:0000313" key="7">
    <source>
        <dbReference type="EMBL" id="KAB7505306.1"/>
    </source>
</evidence>
<keyword evidence="4" id="KW-0539">Nucleus</keyword>
<dbReference type="GO" id="GO:0045476">
    <property type="term" value="P:nurse cell apoptotic process"/>
    <property type="evidence" value="ECO:0007669"/>
    <property type="project" value="UniProtKB-ARBA"/>
</dbReference>
<dbReference type="GO" id="GO:0005634">
    <property type="term" value="C:nucleus"/>
    <property type="evidence" value="ECO:0007669"/>
    <property type="project" value="UniProtKB-ARBA"/>
</dbReference>
<dbReference type="PANTHER" id="PTHR23110">
    <property type="entry name" value="BTB DOMAIN TRANSCRIPTION FACTOR"/>
    <property type="match status" value="1"/>
</dbReference>
<dbReference type="GO" id="GO:0008406">
    <property type="term" value="P:gonad development"/>
    <property type="evidence" value="ECO:0007669"/>
    <property type="project" value="UniProtKB-ARBA"/>
</dbReference>
<dbReference type="CDD" id="cd18315">
    <property type="entry name" value="BTB_POZ_BAB-like"/>
    <property type="match status" value="1"/>
</dbReference>
<keyword evidence="1" id="KW-0217">Developmental protein</keyword>
<dbReference type="GO" id="GO:0035167">
    <property type="term" value="P:larval lymph gland hemopoiesis"/>
    <property type="evidence" value="ECO:0007669"/>
    <property type="project" value="UniProtKB-ARBA"/>
</dbReference>
<dbReference type="Gene3D" id="3.30.710.10">
    <property type="entry name" value="Potassium Channel Kv1.1, Chain A"/>
    <property type="match status" value="1"/>
</dbReference>
<dbReference type="GO" id="GO:0045467">
    <property type="term" value="P:R7 cell development"/>
    <property type="evidence" value="ECO:0007669"/>
    <property type="project" value="UniProtKB-ARBA"/>
</dbReference>
<evidence type="ECO:0000256" key="3">
    <source>
        <dbReference type="ARBA" id="ARBA00022902"/>
    </source>
</evidence>
<evidence type="ECO:0000256" key="5">
    <source>
        <dbReference type="ARBA" id="ARBA00037382"/>
    </source>
</evidence>